<dbReference type="NCBIfam" id="TIGR00004">
    <property type="entry name" value="Rid family detoxifying hydrolase"/>
    <property type="match status" value="1"/>
</dbReference>
<comment type="caution">
    <text evidence="2">The sequence shown here is derived from an EMBL/GenBank/DDBJ whole genome shotgun (WGS) entry which is preliminary data.</text>
</comment>
<evidence type="ECO:0000313" key="2">
    <source>
        <dbReference type="EMBL" id="MDQ0324102.1"/>
    </source>
</evidence>
<protein>
    <submittedName>
        <fullName evidence="2">2-iminobutanoate/2-iminopropanoate deaminase</fullName>
        <ecNumber evidence="2">3.5.99.10</ecNumber>
    </submittedName>
</protein>
<dbReference type="InterPro" id="IPR006175">
    <property type="entry name" value="YjgF/YER057c/UK114"/>
</dbReference>
<dbReference type="Gene3D" id="3.30.1330.40">
    <property type="entry name" value="RutC-like"/>
    <property type="match status" value="1"/>
</dbReference>
<accession>A0ABU0C0P5</accession>
<gene>
    <name evidence="2" type="ORF">QO002_006309</name>
</gene>
<dbReference type="EC" id="3.5.99.10" evidence="2"/>
<dbReference type="PANTHER" id="PTHR11803:SF39">
    <property type="entry name" value="2-IMINOBUTANOATE_2-IMINOPROPANOATE DEAMINASE"/>
    <property type="match status" value="1"/>
</dbReference>
<organism evidence="2 3">
    <name type="scientific">Pararhizobium capsulatum DSM 1112</name>
    <dbReference type="NCBI Taxonomy" id="1121113"/>
    <lineage>
        <taxon>Bacteria</taxon>
        <taxon>Pseudomonadati</taxon>
        <taxon>Pseudomonadota</taxon>
        <taxon>Alphaproteobacteria</taxon>
        <taxon>Hyphomicrobiales</taxon>
        <taxon>Rhizobiaceae</taxon>
        <taxon>Rhizobium/Agrobacterium group</taxon>
        <taxon>Pararhizobium</taxon>
    </lineage>
</organism>
<dbReference type="SUPFAM" id="SSF55298">
    <property type="entry name" value="YjgF-like"/>
    <property type="match status" value="1"/>
</dbReference>
<dbReference type="RefSeq" id="WP_307237468.1">
    <property type="nucleotide sequence ID" value="NZ_JAUSVF010000007.1"/>
</dbReference>
<proteinExistence type="inferred from homology"/>
<keyword evidence="3" id="KW-1185">Reference proteome</keyword>
<dbReference type="CDD" id="cd00448">
    <property type="entry name" value="YjgF_YER057c_UK114_family"/>
    <property type="match status" value="1"/>
</dbReference>
<dbReference type="Pfam" id="PF01042">
    <property type="entry name" value="Ribonuc_L-PSP"/>
    <property type="match status" value="1"/>
</dbReference>
<name>A0ABU0C0P5_9HYPH</name>
<dbReference type="Proteomes" id="UP001230207">
    <property type="component" value="Unassembled WGS sequence"/>
</dbReference>
<dbReference type="EMBL" id="JAUSVF010000007">
    <property type="protein sequence ID" value="MDQ0324102.1"/>
    <property type="molecule type" value="Genomic_DNA"/>
</dbReference>
<evidence type="ECO:0000313" key="3">
    <source>
        <dbReference type="Proteomes" id="UP001230207"/>
    </source>
</evidence>
<evidence type="ECO:0000256" key="1">
    <source>
        <dbReference type="ARBA" id="ARBA00010552"/>
    </source>
</evidence>
<comment type="similarity">
    <text evidence="1">Belongs to the RutC family.</text>
</comment>
<reference evidence="2 3" key="1">
    <citation type="submission" date="2023-07" db="EMBL/GenBank/DDBJ databases">
        <title>Genomic Encyclopedia of Type Strains, Phase IV (KMG-IV): sequencing the most valuable type-strain genomes for metagenomic binning, comparative biology and taxonomic classification.</title>
        <authorList>
            <person name="Goeker M."/>
        </authorList>
    </citation>
    <scope>NUCLEOTIDE SEQUENCE [LARGE SCALE GENOMIC DNA]</scope>
    <source>
        <strain evidence="2 3">DSM 1112</strain>
    </source>
</reference>
<sequence length="126" mass="13697">MQKQHIVLEEAPKRAGPYSHAVIANGFVFVAGQGPVDPTTGEMPVDFGAQVRQALRNMETILKGAGSGLTEVVKVNAYLADLSDFERFNVVYSDFFKEDFPVRTTVGCTLNGILFEVDCVAVLASR</sequence>
<keyword evidence="2" id="KW-0378">Hydrolase</keyword>
<dbReference type="PANTHER" id="PTHR11803">
    <property type="entry name" value="2-IMINOBUTANOATE/2-IMINOPROPANOATE DEAMINASE RIDA"/>
    <property type="match status" value="1"/>
</dbReference>
<dbReference type="InterPro" id="IPR006056">
    <property type="entry name" value="RidA"/>
</dbReference>
<dbReference type="GO" id="GO:0120241">
    <property type="term" value="F:2-iminobutanoate/2-iminopropanoate deaminase"/>
    <property type="evidence" value="ECO:0007669"/>
    <property type="project" value="UniProtKB-EC"/>
</dbReference>
<dbReference type="InterPro" id="IPR035959">
    <property type="entry name" value="RutC-like_sf"/>
</dbReference>